<dbReference type="GO" id="GO:0018169">
    <property type="term" value="F:ribosomal S6-glutamic acid ligase activity"/>
    <property type="evidence" value="ECO:0007669"/>
    <property type="project" value="TreeGrafter"/>
</dbReference>
<name>A0A382SD87_9ZZZZ</name>
<dbReference type="InterPro" id="IPR013815">
    <property type="entry name" value="ATP_grasp_subdomain_1"/>
</dbReference>
<dbReference type="SUPFAM" id="SSF56059">
    <property type="entry name" value="Glutathione synthetase ATP-binding domain-like"/>
    <property type="match status" value="1"/>
</dbReference>
<evidence type="ECO:0000256" key="3">
    <source>
        <dbReference type="ARBA" id="ARBA00022840"/>
    </source>
</evidence>
<dbReference type="PROSITE" id="PS50975">
    <property type="entry name" value="ATP_GRASP"/>
    <property type="match status" value="1"/>
</dbReference>
<protein>
    <recommendedName>
        <fullName evidence="4">ATP-grasp domain-containing protein</fullName>
    </recommendedName>
</protein>
<keyword evidence="2" id="KW-0547">Nucleotide-binding</keyword>
<evidence type="ECO:0000259" key="4">
    <source>
        <dbReference type="PROSITE" id="PS50975"/>
    </source>
</evidence>
<dbReference type="GO" id="GO:0005524">
    <property type="term" value="F:ATP binding"/>
    <property type="evidence" value="ECO:0007669"/>
    <property type="project" value="UniProtKB-KW"/>
</dbReference>
<dbReference type="NCBIfam" id="TIGR00768">
    <property type="entry name" value="rimK_fam"/>
    <property type="match status" value="1"/>
</dbReference>
<keyword evidence="1" id="KW-0479">Metal-binding</keyword>
<sequence>MRLLESIGIPCINTSKVASICGDKILCSLALKEAGVPQPALRIAFTEESALAAIEELGYPVVLKPAVGSWGRLLSKINDREAAESILEHKSILGSYHHSIFYVQKYIEKQGRDIRSFVIGESCVAAIYRSSDHWITNTARGATASGCPVTGEVAEISLAAARAVGGGVLAVDLFETPAGLLVNEVNYTMEFRNSI</sequence>
<dbReference type="Gene3D" id="3.40.50.20">
    <property type="match status" value="1"/>
</dbReference>
<feature type="domain" description="ATP-grasp" evidence="4">
    <location>
        <begin position="28"/>
        <end position="186"/>
    </location>
</feature>
<dbReference type="InterPro" id="IPR011761">
    <property type="entry name" value="ATP-grasp"/>
</dbReference>
<dbReference type="GO" id="GO:0046872">
    <property type="term" value="F:metal ion binding"/>
    <property type="evidence" value="ECO:0007669"/>
    <property type="project" value="UniProtKB-KW"/>
</dbReference>
<dbReference type="GO" id="GO:0009432">
    <property type="term" value="P:SOS response"/>
    <property type="evidence" value="ECO:0007669"/>
    <property type="project" value="TreeGrafter"/>
</dbReference>
<feature type="non-terminal residue" evidence="5">
    <location>
        <position position="195"/>
    </location>
</feature>
<reference evidence="5" key="1">
    <citation type="submission" date="2018-05" db="EMBL/GenBank/DDBJ databases">
        <authorList>
            <person name="Lanie J.A."/>
            <person name="Ng W.-L."/>
            <person name="Kazmierczak K.M."/>
            <person name="Andrzejewski T.M."/>
            <person name="Davidsen T.M."/>
            <person name="Wayne K.J."/>
            <person name="Tettelin H."/>
            <person name="Glass J.I."/>
            <person name="Rusch D."/>
            <person name="Podicherti R."/>
            <person name="Tsui H.-C.T."/>
            <person name="Winkler M.E."/>
        </authorList>
    </citation>
    <scope>NUCLEOTIDE SEQUENCE</scope>
</reference>
<dbReference type="Pfam" id="PF08443">
    <property type="entry name" value="RimK"/>
    <property type="match status" value="1"/>
</dbReference>
<evidence type="ECO:0000256" key="1">
    <source>
        <dbReference type="ARBA" id="ARBA00022723"/>
    </source>
</evidence>
<dbReference type="AlphaFoldDB" id="A0A382SD87"/>
<organism evidence="5">
    <name type="scientific">marine metagenome</name>
    <dbReference type="NCBI Taxonomy" id="408172"/>
    <lineage>
        <taxon>unclassified sequences</taxon>
        <taxon>metagenomes</taxon>
        <taxon>ecological metagenomes</taxon>
    </lineage>
</organism>
<keyword evidence="3" id="KW-0067">ATP-binding</keyword>
<dbReference type="PANTHER" id="PTHR21621">
    <property type="entry name" value="RIBOSOMAL PROTEIN S6 MODIFICATION PROTEIN"/>
    <property type="match status" value="1"/>
</dbReference>
<dbReference type="Gene3D" id="3.30.1490.20">
    <property type="entry name" value="ATP-grasp fold, A domain"/>
    <property type="match status" value="1"/>
</dbReference>
<dbReference type="EMBL" id="UINC01128225">
    <property type="protein sequence ID" value="SVD07836.1"/>
    <property type="molecule type" value="Genomic_DNA"/>
</dbReference>
<proteinExistence type="predicted"/>
<dbReference type="InterPro" id="IPR013651">
    <property type="entry name" value="ATP-grasp_RimK-type"/>
</dbReference>
<evidence type="ECO:0000256" key="2">
    <source>
        <dbReference type="ARBA" id="ARBA00022741"/>
    </source>
</evidence>
<dbReference type="Gene3D" id="3.30.470.20">
    <property type="entry name" value="ATP-grasp fold, B domain"/>
    <property type="match status" value="1"/>
</dbReference>
<accession>A0A382SD87</accession>
<dbReference type="InterPro" id="IPR004666">
    <property type="entry name" value="Rp_bS6_RimK/Lys_biosynth_LsyX"/>
</dbReference>
<gene>
    <name evidence="5" type="ORF">METZ01_LOCUS360690</name>
</gene>
<dbReference type="FunFam" id="3.30.1490.20:FF:000025">
    <property type="entry name" value="Alpha-aminoadipate--LysW ligase LysX protein"/>
    <property type="match status" value="1"/>
</dbReference>
<dbReference type="GO" id="GO:0005737">
    <property type="term" value="C:cytoplasm"/>
    <property type="evidence" value="ECO:0007669"/>
    <property type="project" value="TreeGrafter"/>
</dbReference>
<evidence type="ECO:0000313" key="5">
    <source>
        <dbReference type="EMBL" id="SVD07836.1"/>
    </source>
</evidence>
<dbReference type="PANTHER" id="PTHR21621:SF0">
    <property type="entry name" value="BETA-CITRYLGLUTAMATE SYNTHASE B-RELATED"/>
    <property type="match status" value="1"/>
</dbReference>